<dbReference type="EMBL" id="VUMB01000009">
    <property type="protein sequence ID" value="MSS39900.1"/>
    <property type="molecule type" value="Genomic_DNA"/>
</dbReference>
<evidence type="ECO:0000256" key="1">
    <source>
        <dbReference type="ARBA" id="ARBA00023015"/>
    </source>
</evidence>
<dbReference type="PROSITE" id="PS00041">
    <property type="entry name" value="HTH_ARAC_FAMILY_1"/>
    <property type="match status" value="1"/>
</dbReference>
<name>A0A844F7K4_CLOSV</name>
<dbReference type="SMART" id="SM00342">
    <property type="entry name" value="HTH_ARAC"/>
    <property type="match status" value="2"/>
</dbReference>
<dbReference type="InterPro" id="IPR020449">
    <property type="entry name" value="Tscrpt_reg_AraC-type_HTH"/>
</dbReference>
<dbReference type="PRINTS" id="PR00032">
    <property type="entry name" value="HTHARAC"/>
</dbReference>
<dbReference type="InterPro" id="IPR018062">
    <property type="entry name" value="HTH_AraC-typ_CS"/>
</dbReference>
<dbReference type="InterPro" id="IPR018060">
    <property type="entry name" value="HTH_AraC"/>
</dbReference>
<dbReference type="PANTHER" id="PTHR43280">
    <property type="entry name" value="ARAC-FAMILY TRANSCRIPTIONAL REGULATOR"/>
    <property type="match status" value="1"/>
</dbReference>
<evidence type="ECO:0000256" key="2">
    <source>
        <dbReference type="ARBA" id="ARBA00023125"/>
    </source>
</evidence>
<dbReference type="Proteomes" id="UP000462363">
    <property type="component" value="Unassembled WGS sequence"/>
</dbReference>
<dbReference type="Gene3D" id="2.60.120.10">
    <property type="entry name" value="Jelly Rolls"/>
    <property type="match status" value="1"/>
</dbReference>
<dbReference type="GO" id="GO:0003700">
    <property type="term" value="F:DNA-binding transcription factor activity"/>
    <property type="evidence" value="ECO:0007669"/>
    <property type="project" value="InterPro"/>
</dbReference>
<dbReference type="PANTHER" id="PTHR43280:SF2">
    <property type="entry name" value="HTH-TYPE TRANSCRIPTIONAL REGULATOR EXSA"/>
    <property type="match status" value="1"/>
</dbReference>
<proteinExistence type="predicted"/>
<dbReference type="PROSITE" id="PS01124">
    <property type="entry name" value="HTH_ARAC_FAMILY_2"/>
    <property type="match status" value="2"/>
</dbReference>
<feature type="domain" description="HTH araC/xylS-type" evidence="4">
    <location>
        <begin position="302"/>
        <end position="403"/>
    </location>
</feature>
<dbReference type="InterPro" id="IPR009057">
    <property type="entry name" value="Homeodomain-like_sf"/>
</dbReference>
<dbReference type="RefSeq" id="WP_004607866.1">
    <property type="nucleotide sequence ID" value="NZ_AP024846.1"/>
</dbReference>
<dbReference type="SUPFAM" id="SSF46689">
    <property type="entry name" value="Homeodomain-like"/>
    <property type="match status" value="2"/>
</dbReference>
<dbReference type="InterPro" id="IPR011051">
    <property type="entry name" value="RmlC_Cupin_sf"/>
</dbReference>
<reference evidence="5 6" key="1">
    <citation type="submission" date="2019-08" db="EMBL/GenBank/DDBJ databases">
        <title>In-depth cultivation of the pig gut microbiome towards novel bacterial diversity and tailored functional studies.</title>
        <authorList>
            <person name="Wylensek D."/>
            <person name="Hitch T.C.A."/>
            <person name="Clavel T."/>
        </authorList>
    </citation>
    <scope>NUCLEOTIDE SEQUENCE [LARGE SCALE GENOMIC DNA]</scope>
    <source>
        <strain evidence="5 6">BL-389-WT-3D</strain>
    </source>
</reference>
<dbReference type="SUPFAM" id="SSF51182">
    <property type="entry name" value="RmlC-like cupins"/>
    <property type="match status" value="1"/>
</dbReference>
<keyword evidence="3" id="KW-0804">Transcription</keyword>
<dbReference type="GeneID" id="62695653"/>
<protein>
    <submittedName>
        <fullName evidence="5">Helix-turn-helix domain-containing protein</fullName>
    </submittedName>
</protein>
<gene>
    <name evidence="5" type="ORF">FYJ37_05940</name>
</gene>
<evidence type="ECO:0000256" key="3">
    <source>
        <dbReference type="ARBA" id="ARBA00023163"/>
    </source>
</evidence>
<dbReference type="Gene3D" id="1.10.10.60">
    <property type="entry name" value="Homeodomain-like"/>
    <property type="match status" value="3"/>
</dbReference>
<sequence>MPNTIKSRPICGSPVHSVFTGKDKYLRLQKHTISDITPPICENESLFILVNSGRGTITINGVEFPFEQGTFVWLQSYHTFTIKADSDDPLELSICVYDYPLSSFLALREPSPDTVDAIMVALPVIRLEGEYLQKIRDLYDEFEKEDSCFDPGSSLIKVSILGQFSYFFIKHSIRQNQEDQSRDWPLGWQATLYIGSHFAEDITAESVAERFSTSASTLNRELRNISGYNFAHTLNRVRVNIASGALLYEDMSLSYVAEHSGFSSEVAFYRIFKKYTGTTPLEYRKQMLESGEKVYRGMIMSQMLMDVLNHSYASFSSPIDIKDTSKSLYLSESVIRELVQEKFGASYKDITVLTRLRHAAALLLTTNLPVLDIAVNVGFNCSRSFSRAFHKLYQMTPGEYRSLNRGGENQ</sequence>
<evidence type="ECO:0000259" key="4">
    <source>
        <dbReference type="PROSITE" id="PS01124"/>
    </source>
</evidence>
<keyword evidence="2" id="KW-0238">DNA-binding</keyword>
<feature type="domain" description="HTH araC/xylS-type" evidence="4">
    <location>
        <begin position="188"/>
        <end position="286"/>
    </location>
</feature>
<dbReference type="GO" id="GO:0043565">
    <property type="term" value="F:sequence-specific DNA binding"/>
    <property type="evidence" value="ECO:0007669"/>
    <property type="project" value="InterPro"/>
</dbReference>
<accession>A0A844F7K4</accession>
<dbReference type="InterPro" id="IPR014710">
    <property type="entry name" value="RmlC-like_jellyroll"/>
</dbReference>
<dbReference type="SMR" id="A0A844F7K4"/>
<dbReference type="Pfam" id="PF12833">
    <property type="entry name" value="HTH_18"/>
    <property type="match status" value="2"/>
</dbReference>
<organism evidence="5 6">
    <name type="scientific">Clostridium scindens (strain JCM 10418 / VPI 12708)</name>
    <dbReference type="NCBI Taxonomy" id="29347"/>
    <lineage>
        <taxon>Bacteria</taxon>
        <taxon>Bacillati</taxon>
        <taxon>Bacillota</taxon>
        <taxon>Clostridia</taxon>
        <taxon>Lachnospirales</taxon>
        <taxon>Lachnospiraceae</taxon>
    </lineage>
</organism>
<evidence type="ECO:0000313" key="5">
    <source>
        <dbReference type="EMBL" id="MSS39900.1"/>
    </source>
</evidence>
<keyword evidence="1" id="KW-0805">Transcription regulation</keyword>
<comment type="caution">
    <text evidence="5">The sequence shown here is derived from an EMBL/GenBank/DDBJ whole genome shotgun (WGS) entry which is preliminary data.</text>
</comment>
<dbReference type="AlphaFoldDB" id="A0A844F7K4"/>
<evidence type="ECO:0000313" key="6">
    <source>
        <dbReference type="Proteomes" id="UP000462363"/>
    </source>
</evidence>